<dbReference type="GO" id="GO:0000271">
    <property type="term" value="P:polysaccharide biosynthetic process"/>
    <property type="evidence" value="ECO:0007669"/>
    <property type="project" value="TreeGrafter"/>
</dbReference>
<dbReference type="Pfam" id="PF01041">
    <property type="entry name" value="DegT_DnrJ_EryC1"/>
    <property type="match status" value="1"/>
</dbReference>
<dbReference type="EMBL" id="LJCR01001062">
    <property type="protein sequence ID" value="KPV51114.1"/>
    <property type="molecule type" value="Genomic_DNA"/>
</dbReference>
<name>A0A0P9DE10_9CHLR</name>
<evidence type="ECO:0000256" key="2">
    <source>
        <dbReference type="ARBA" id="ARBA00037999"/>
    </source>
</evidence>
<feature type="non-terminal residue" evidence="3">
    <location>
        <position position="249"/>
    </location>
</feature>
<dbReference type="Proteomes" id="UP000050509">
    <property type="component" value="Unassembled WGS sequence"/>
</dbReference>
<comment type="caution">
    <text evidence="3">The sequence shown here is derived from an EMBL/GenBank/DDBJ whole genome shotgun (WGS) entry which is preliminary data.</text>
</comment>
<dbReference type="PANTHER" id="PTHR30244">
    <property type="entry name" value="TRANSAMINASE"/>
    <property type="match status" value="1"/>
</dbReference>
<protein>
    <submittedName>
        <fullName evidence="3">Erythromycin biosynthesis sensory transduction protein eryC1</fullName>
    </submittedName>
</protein>
<keyword evidence="1" id="KW-0663">Pyridoxal phosphate</keyword>
<reference evidence="3 4" key="1">
    <citation type="submission" date="2015-09" db="EMBL/GenBank/DDBJ databases">
        <title>Draft genome sequence of Kouleothrix aurantiaca JCM 19913.</title>
        <authorList>
            <person name="Hemp J."/>
        </authorList>
    </citation>
    <scope>NUCLEOTIDE SEQUENCE [LARGE SCALE GENOMIC DNA]</scope>
    <source>
        <strain evidence="3 4">COM-B</strain>
    </source>
</reference>
<dbReference type="AlphaFoldDB" id="A0A0P9DE10"/>
<gene>
    <name evidence="3" type="ORF">SE17_23050</name>
</gene>
<evidence type="ECO:0000313" key="3">
    <source>
        <dbReference type="EMBL" id="KPV51114.1"/>
    </source>
</evidence>
<dbReference type="InterPro" id="IPR000653">
    <property type="entry name" value="DegT/StrS_aminotransferase"/>
</dbReference>
<evidence type="ECO:0000313" key="4">
    <source>
        <dbReference type="Proteomes" id="UP000050509"/>
    </source>
</evidence>
<dbReference type="Gene3D" id="3.40.640.10">
    <property type="entry name" value="Type I PLP-dependent aspartate aminotransferase-like (Major domain)"/>
    <property type="match status" value="1"/>
</dbReference>
<accession>A0A0P9DE10</accession>
<keyword evidence="4" id="KW-1185">Reference proteome</keyword>
<dbReference type="PANTHER" id="PTHR30244:SF36">
    <property type="entry name" value="3-OXO-GLUCOSE-6-PHOSPHATE:GLUTAMATE AMINOTRANSFERASE"/>
    <property type="match status" value="1"/>
</dbReference>
<dbReference type="InterPro" id="IPR015424">
    <property type="entry name" value="PyrdxlP-dep_Trfase"/>
</dbReference>
<dbReference type="InterPro" id="IPR015421">
    <property type="entry name" value="PyrdxlP-dep_Trfase_major"/>
</dbReference>
<dbReference type="GO" id="GO:0008483">
    <property type="term" value="F:transaminase activity"/>
    <property type="evidence" value="ECO:0007669"/>
    <property type="project" value="TreeGrafter"/>
</dbReference>
<proteinExistence type="inferred from homology"/>
<dbReference type="GO" id="GO:0030170">
    <property type="term" value="F:pyridoxal phosphate binding"/>
    <property type="evidence" value="ECO:0007669"/>
    <property type="project" value="UniProtKB-ARBA"/>
</dbReference>
<dbReference type="CDD" id="cd00616">
    <property type="entry name" value="AHBA_syn"/>
    <property type="match status" value="1"/>
</dbReference>
<comment type="similarity">
    <text evidence="2">Belongs to the DegT/DnrJ/EryC1 family.</text>
</comment>
<dbReference type="PATRIC" id="fig|186479.3.peg.307"/>
<organism evidence="3 4">
    <name type="scientific">Kouleothrix aurantiaca</name>
    <dbReference type="NCBI Taxonomy" id="186479"/>
    <lineage>
        <taxon>Bacteria</taxon>
        <taxon>Bacillati</taxon>
        <taxon>Chloroflexota</taxon>
        <taxon>Chloroflexia</taxon>
        <taxon>Chloroflexales</taxon>
        <taxon>Roseiflexineae</taxon>
        <taxon>Roseiflexaceae</taxon>
        <taxon>Kouleothrix</taxon>
    </lineage>
</organism>
<evidence type="ECO:0000256" key="1">
    <source>
        <dbReference type="ARBA" id="ARBA00022898"/>
    </source>
</evidence>
<dbReference type="SUPFAM" id="SSF53383">
    <property type="entry name" value="PLP-dependent transferases"/>
    <property type="match status" value="1"/>
</dbReference>
<dbReference type="FunFam" id="3.40.640.10:FF:000089">
    <property type="entry name" value="Aminotransferase, DegT/DnrJ/EryC1/StrS family"/>
    <property type="match status" value="1"/>
</dbReference>
<sequence length="249" mass="26226">MPSIPIGDLKRQYEAIKPELDAAAARVLASGWYILGPEVRAFEEAFAAYCGASYAIGVANGTEALYLAMVALGVGPGDEVITVANAAVYEPLTILQTGARPVFVDADPRTHTLDPALLEAAITPRTRAIMPVHLYGRMADMGAILAIADRHGIPVIEDSAQAHGAALAGQRAGSLGACGCFSFYPSKNLGALGDGGAITTNNAELADRLRTLREYGWSPRYYLVQPNGINSRLDELLAALLGAKLPHPD</sequence>